<proteinExistence type="predicted"/>
<keyword evidence="2" id="KW-0503">Monooxygenase</keyword>
<dbReference type="InterPro" id="IPR050766">
    <property type="entry name" value="Bact_Lucif_Oxidored"/>
</dbReference>
<feature type="domain" description="Luciferase-like" evidence="3">
    <location>
        <begin position="1"/>
        <end position="303"/>
    </location>
</feature>
<dbReference type="RefSeq" id="WP_270677058.1">
    <property type="nucleotide sequence ID" value="NZ_JAQFWP010000011.1"/>
</dbReference>
<organism evidence="4 5">
    <name type="scientific">Nocardiopsis suaedae</name>
    <dbReference type="NCBI Taxonomy" id="3018444"/>
    <lineage>
        <taxon>Bacteria</taxon>
        <taxon>Bacillati</taxon>
        <taxon>Actinomycetota</taxon>
        <taxon>Actinomycetes</taxon>
        <taxon>Streptosporangiales</taxon>
        <taxon>Nocardiopsidaceae</taxon>
        <taxon>Nocardiopsis</taxon>
    </lineage>
</organism>
<keyword evidence="5" id="KW-1185">Reference proteome</keyword>
<dbReference type="EMBL" id="JAQFWP010000011">
    <property type="protein sequence ID" value="MDA2804508.1"/>
    <property type="molecule type" value="Genomic_DNA"/>
</dbReference>
<dbReference type="Pfam" id="PF00296">
    <property type="entry name" value="Bac_luciferase"/>
    <property type="match status" value="1"/>
</dbReference>
<evidence type="ECO:0000259" key="3">
    <source>
        <dbReference type="Pfam" id="PF00296"/>
    </source>
</evidence>
<dbReference type="InterPro" id="IPR036661">
    <property type="entry name" value="Luciferase-like_sf"/>
</dbReference>
<evidence type="ECO:0000256" key="2">
    <source>
        <dbReference type="ARBA" id="ARBA00023033"/>
    </source>
</evidence>
<evidence type="ECO:0000256" key="1">
    <source>
        <dbReference type="ARBA" id="ARBA00023002"/>
    </source>
</evidence>
<gene>
    <name evidence="4" type="ORF">O4U47_08295</name>
</gene>
<evidence type="ECO:0000313" key="5">
    <source>
        <dbReference type="Proteomes" id="UP001165685"/>
    </source>
</evidence>
<evidence type="ECO:0000313" key="4">
    <source>
        <dbReference type="EMBL" id="MDA2804508.1"/>
    </source>
</evidence>
<comment type="caution">
    <text evidence="4">The sequence shown here is derived from an EMBL/GenBank/DDBJ whole genome shotgun (WGS) entry which is preliminary data.</text>
</comment>
<dbReference type="Gene3D" id="3.20.20.30">
    <property type="entry name" value="Luciferase-like domain"/>
    <property type="match status" value="1"/>
</dbReference>
<sequence length="337" mass="35013">MRIGAFLPAAGFPGRDHTTTLEAAARAAEAAERAGFDDVWFAEHHFMSYGVCPSAVAMAAFVLGRTRRVRVGTAVSVLSTAHPVALAEQANLLDQVSGGRFRLGVGRGGPWVDLEVFGTGLERYERGFGESLEVLLEALRGGPMRADGAVFGFREVEVVPGPRTLPHPEVVVAATSEPTLALAAGAGLPVMLGLHQDGAAQAAMLGRYGELRAEAGGGPVGGHVAAAVAHVADSRGQARKVLLEALPRWLGPGLEGYVPVDGRPRPQRDPDAYARFLCDAHAVGSAEDCAAVLRGRAEETGADALMLLVEGAGEEAAVLENIARLGEEVLPLVRGGA</sequence>
<keyword evidence="1" id="KW-0560">Oxidoreductase</keyword>
<dbReference type="PANTHER" id="PTHR30137:SF8">
    <property type="entry name" value="BLR5498 PROTEIN"/>
    <property type="match status" value="1"/>
</dbReference>
<dbReference type="PANTHER" id="PTHR30137">
    <property type="entry name" value="LUCIFERASE-LIKE MONOOXYGENASE"/>
    <property type="match status" value="1"/>
</dbReference>
<dbReference type="Proteomes" id="UP001165685">
    <property type="component" value="Unassembled WGS sequence"/>
</dbReference>
<accession>A0ABT4TIH6</accession>
<protein>
    <submittedName>
        <fullName evidence="4">LLM class flavin-dependent oxidoreductase</fullName>
    </submittedName>
</protein>
<reference evidence="4" key="1">
    <citation type="submission" date="2023-01" db="EMBL/GenBank/DDBJ databases">
        <title>Draft genome sequence of Nocardiopsis sp. LSu2-4 isolated from halophytes.</title>
        <authorList>
            <person name="Duangmal K."/>
            <person name="Chantavorakit T."/>
        </authorList>
    </citation>
    <scope>NUCLEOTIDE SEQUENCE</scope>
    <source>
        <strain evidence="4">LSu2-4</strain>
    </source>
</reference>
<dbReference type="SUPFAM" id="SSF51679">
    <property type="entry name" value="Bacterial luciferase-like"/>
    <property type="match status" value="1"/>
</dbReference>
<dbReference type="InterPro" id="IPR011251">
    <property type="entry name" value="Luciferase-like_dom"/>
</dbReference>
<name>A0ABT4TIH6_9ACTN</name>